<reference evidence="2" key="1">
    <citation type="submission" date="2016-06" db="EMBL/GenBank/DDBJ databases">
        <title>Draft Genome sequence of the fungus Inonotus baumii.</title>
        <authorList>
            <person name="Zhu H."/>
            <person name="Lin W."/>
        </authorList>
    </citation>
    <scope>NUCLEOTIDE SEQUENCE</scope>
    <source>
        <strain evidence="2">821</strain>
    </source>
</reference>
<feature type="region of interest" description="Disordered" evidence="1">
    <location>
        <begin position="382"/>
        <end position="401"/>
    </location>
</feature>
<feature type="region of interest" description="Disordered" evidence="1">
    <location>
        <begin position="408"/>
        <end position="437"/>
    </location>
</feature>
<dbReference type="OrthoDB" id="3071736at2759"/>
<organism evidence="2 3">
    <name type="scientific">Sanghuangporus baumii</name>
    <name type="common">Phellinus baumii</name>
    <dbReference type="NCBI Taxonomy" id="108892"/>
    <lineage>
        <taxon>Eukaryota</taxon>
        <taxon>Fungi</taxon>
        <taxon>Dikarya</taxon>
        <taxon>Basidiomycota</taxon>
        <taxon>Agaricomycotina</taxon>
        <taxon>Agaricomycetes</taxon>
        <taxon>Hymenochaetales</taxon>
        <taxon>Hymenochaetaceae</taxon>
        <taxon>Sanghuangporus</taxon>
    </lineage>
</organism>
<evidence type="ECO:0000256" key="1">
    <source>
        <dbReference type="SAM" id="MobiDB-lite"/>
    </source>
</evidence>
<feature type="compositionally biased region" description="Basic and acidic residues" evidence="1">
    <location>
        <begin position="408"/>
        <end position="418"/>
    </location>
</feature>
<dbReference type="EMBL" id="LNZH02000187">
    <property type="protein sequence ID" value="OCB87902.1"/>
    <property type="molecule type" value="Genomic_DNA"/>
</dbReference>
<protein>
    <recommendedName>
        <fullName evidence="4">RRM domain-containing protein</fullName>
    </recommendedName>
</protein>
<feature type="compositionally biased region" description="Low complexity" evidence="1">
    <location>
        <begin position="342"/>
        <end position="354"/>
    </location>
</feature>
<sequence>MPLTGAKVRSQSAQKRTILRQFSNDSGIGAYSQTLFGAFQNSLTDASGDLLASLTSAGPRTSRESCQNALSFEHVINEVVNPPLLHRGYHSSGPVELGQASNTEQPRGKVRVESWLKEQQRINNSIDDSARDRIAKAAGTPCNPYLAYPGLSKCTVWQDEGDDDILGSFVIVEEDEPDNEHLGNHDSPNNLKHTANKFLTTSATSYASSARPPSLRPSRPASILSVSPWRNLPFTKTLPVRRSSSAPGEPVDLSTPTASLKIGSNRRRSPIPEDFLNTDASANSRPGKTAQNKSSNSTLKAPSTPRSSVRKRLGNLMRPGTSPTVNLASPESKRTSGSPRPSTSASTKTATTSTAVENELCSAHGGSPKRFLPKFNLNLSKPARQPAESVRLDSPTRSSFSATLHHDEPVELNPHPEESLSQPDLPFAPTLSKRRSQQNIFHDRRHNASSSALSTLSIGSIGTLASNINGRASSVFSGSSTAKKKRLVVSGIAPDDAAAMQGLRRWCERFGELRQITRMPNGDLHIDFKRADVADTVCRISARVHIADVGSVNVSWTSGRRH</sequence>
<gene>
    <name evidence="2" type="ORF">A7U60_g5039</name>
</gene>
<feature type="compositionally biased region" description="Polar residues" evidence="1">
    <location>
        <begin position="278"/>
        <end position="307"/>
    </location>
</feature>
<evidence type="ECO:0000313" key="3">
    <source>
        <dbReference type="Proteomes" id="UP000757232"/>
    </source>
</evidence>
<evidence type="ECO:0008006" key="4">
    <source>
        <dbReference type="Google" id="ProtNLM"/>
    </source>
</evidence>
<dbReference type="Proteomes" id="UP000757232">
    <property type="component" value="Unassembled WGS sequence"/>
</dbReference>
<dbReference type="AlphaFoldDB" id="A0A9Q5N4B8"/>
<name>A0A9Q5N4B8_SANBA</name>
<proteinExistence type="predicted"/>
<feature type="compositionally biased region" description="Polar residues" evidence="1">
    <location>
        <begin position="321"/>
        <end position="341"/>
    </location>
</feature>
<keyword evidence="3" id="KW-1185">Reference proteome</keyword>
<comment type="caution">
    <text evidence="2">The sequence shown here is derived from an EMBL/GenBank/DDBJ whole genome shotgun (WGS) entry which is preliminary data.</text>
</comment>
<evidence type="ECO:0000313" key="2">
    <source>
        <dbReference type="EMBL" id="OCB87902.1"/>
    </source>
</evidence>
<accession>A0A9Q5N4B8</accession>
<feature type="region of interest" description="Disordered" evidence="1">
    <location>
        <begin position="239"/>
        <end position="354"/>
    </location>
</feature>